<dbReference type="KEGG" id="dmm:dnm_066640"/>
<sequence length="449" mass="50391">MASGGAGIAQAYLNISSSNSIARNASDCARQIGRINAQMQRIQHFESASMQFAQRDINLYQTEEALFAMVLQAERLKLNILLAEQREDMARAELSNMISRVAFLLQEWSRSTYFATISPLNRADYRLILSLAMRDANEMFSYAQERCYLAAKTAEYRINPDPGAAYINGTIENIMKARRTEDLLTYLNGLKQDVYGQQIKQGARQTDSLKLSVRHFIVQNNIIKTDAEGEIVPGESTFETHLDESGEPSDAEAVSDSDWLAFLNSHCVFDSKINARKLEFVFSTSLTARAKNPLHIPTSRGMLLSWNGDKPSKQNGVTINISGRGLSIGTDERVRINLKQEGSSVIRYKKWDTEPTAMRLWNLESVMSNAIAAINGKAPTVLTGDSYRPSTPQFHERSPANDRWVFTIRGDMGGGVNAKLLEELDKIRDIEITFDVTYFTPSSRKRTED</sequence>
<gene>
    <name evidence="1" type="ORF">dnm_066640</name>
</gene>
<dbReference type="AlphaFoldDB" id="A0A975BSH8"/>
<reference evidence="1" key="1">
    <citation type="journal article" date="2021" name="Microb. Physiol.">
        <title>Proteogenomic Insights into the Physiology of Marine, Sulfate-Reducing, Filamentous Desulfonema limicola and Desulfonema magnum.</title>
        <authorList>
            <person name="Schnaars V."/>
            <person name="Wohlbrand L."/>
            <person name="Scheve S."/>
            <person name="Hinrichs C."/>
            <person name="Reinhardt R."/>
            <person name="Rabus R."/>
        </authorList>
    </citation>
    <scope>NUCLEOTIDE SEQUENCE</scope>
    <source>
        <strain evidence="1">4be13</strain>
    </source>
</reference>
<name>A0A975BSH8_9BACT</name>
<keyword evidence="2" id="KW-1185">Reference proteome</keyword>
<accession>A0A975BSH8</accession>
<proteinExistence type="predicted"/>
<evidence type="ECO:0000313" key="1">
    <source>
        <dbReference type="EMBL" id="QTA90603.1"/>
    </source>
</evidence>
<dbReference type="Proteomes" id="UP000663722">
    <property type="component" value="Chromosome"/>
</dbReference>
<evidence type="ECO:0000313" key="2">
    <source>
        <dbReference type="Proteomes" id="UP000663722"/>
    </source>
</evidence>
<protein>
    <submittedName>
        <fullName evidence="1">Uncharacterized protein</fullName>
    </submittedName>
</protein>
<organism evidence="1 2">
    <name type="scientific">Desulfonema magnum</name>
    <dbReference type="NCBI Taxonomy" id="45655"/>
    <lineage>
        <taxon>Bacteria</taxon>
        <taxon>Pseudomonadati</taxon>
        <taxon>Thermodesulfobacteriota</taxon>
        <taxon>Desulfobacteria</taxon>
        <taxon>Desulfobacterales</taxon>
        <taxon>Desulfococcaceae</taxon>
        <taxon>Desulfonema</taxon>
    </lineage>
</organism>
<dbReference type="EMBL" id="CP061800">
    <property type="protein sequence ID" value="QTA90603.1"/>
    <property type="molecule type" value="Genomic_DNA"/>
</dbReference>